<dbReference type="GO" id="GO:0051213">
    <property type="term" value="F:dioxygenase activity"/>
    <property type="evidence" value="ECO:0007669"/>
    <property type="project" value="UniProtKB-KW"/>
</dbReference>
<evidence type="ECO:0000313" key="1">
    <source>
        <dbReference type="EMBL" id="MBB3965297.1"/>
    </source>
</evidence>
<dbReference type="SUPFAM" id="SSF54593">
    <property type="entry name" value="Glyoxalase/Bleomycin resistance protein/Dihydroxybiphenyl dioxygenase"/>
    <property type="match status" value="1"/>
</dbReference>
<keyword evidence="2" id="KW-1185">Reference proteome</keyword>
<protein>
    <submittedName>
        <fullName evidence="1">Extradiol dioxygenase family protein</fullName>
    </submittedName>
</protein>
<sequence>MRSLFHLAYHVTDLDAARRFYGDVLDVSFH</sequence>
<keyword evidence="1" id="KW-0560">Oxidoreductase</keyword>
<accession>A0A7W6CQF5</accession>
<dbReference type="EMBL" id="JACIDW010000009">
    <property type="protein sequence ID" value="MBB3965297.1"/>
    <property type="molecule type" value="Genomic_DNA"/>
</dbReference>
<dbReference type="AlphaFoldDB" id="A0A7W6CQF5"/>
<dbReference type="Proteomes" id="UP000582090">
    <property type="component" value="Unassembled WGS sequence"/>
</dbReference>
<proteinExistence type="predicted"/>
<evidence type="ECO:0000313" key="2">
    <source>
        <dbReference type="Proteomes" id="UP000582090"/>
    </source>
</evidence>
<organism evidence="1 2">
    <name type="scientific">Rhizobium metallidurans</name>
    <dbReference type="NCBI Taxonomy" id="1265931"/>
    <lineage>
        <taxon>Bacteria</taxon>
        <taxon>Pseudomonadati</taxon>
        <taxon>Pseudomonadota</taxon>
        <taxon>Alphaproteobacteria</taxon>
        <taxon>Hyphomicrobiales</taxon>
        <taxon>Rhizobiaceae</taxon>
        <taxon>Rhizobium/Agrobacterium group</taxon>
        <taxon>Rhizobium</taxon>
    </lineage>
</organism>
<gene>
    <name evidence="1" type="ORF">GGQ67_002970</name>
</gene>
<reference evidence="1 2" key="1">
    <citation type="submission" date="2020-08" db="EMBL/GenBank/DDBJ databases">
        <title>Genomic Encyclopedia of Type Strains, Phase IV (KMG-IV): sequencing the most valuable type-strain genomes for metagenomic binning, comparative biology and taxonomic classification.</title>
        <authorList>
            <person name="Goeker M."/>
        </authorList>
    </citation>
    <scope>NUCLEOTIDE SEQUENCE [LARGE SCALE GENOMIC DNA]</scope>
    <source>
        <strain evidence="1 2">DSM 26575</strain>
    </source>
</reference>
<keyword evidence="1" id="KW-0223">Dioxygenase</keyword>
<comment type="caution">
    <text evidence="1">The sequence shown here is derived from an EMBL/GenBank/DDBJ whole genome shotgun (WGS) entry which is preliminary data.</text>
</comment>
<name>A0A7W6CQF5_9HYPH</name>
<dbReference type="InterPro" id="IPR029068">
    <property type="entry name" value="Glyas_Bleomycin-R_OHBP_Dase"/>
</dbReference>
<dbReference type="Gene3D" id="3.10.180.10">
    <property type="entry name" value="2,3-Dihydroxybiphenyl 1,2-Dioxygenase, domain 1"/>
    <property type="match status" value="1"/>
</dbReference>